<protein>
    <submittedName>
        <fullName evidence="2">Uncharacterized protein</fullName>
    </submittedName>
</protein>
<comment type="caution">
    <text evidence="2">The sequence shown here is derived from an EMBL/GenBank/DDBJ whole genome shotgun (WGS) entry which is preliminary data.</text>
</comment>
<accession>A0A9X3X4M9</accession>
<dbReference type="RefSeq" id="WP_272421500.1">
    <property type="nucleotide sequence ID" value="NZ_JAGTJJ010000008.1"/>
</dbReference>
<feature type="region of interest" description="Disordered" evidence="1">
    <location>
        <begin position="76"/>
        <end position="103"/>
    </location>
</feature>
<name>A0A9X3X4M9_9BACT</name>
<evidence type="ECO:0000313" key="3">
    <source>
        <dbReference type="Proteomes" id="UP001151081"/>
    </source>
</evidence>
<reference evidence="2 3" key="1">
    <citation type="submission" date="2021-04" db="EMBL/GenBank/DDBJ databases">
        <title>Genome analysis of Polyangium sp.</title>
        <authorList>
            <person name="Li Y."/>
            <person name="Wang J."/>
        </authorList>
    </citation>
    <scope>NUCLEOTIDE SEQUENCE [LARGE SCALE GENOMIC DNA]</scope>
    <source>
        <strain evidence="2 3">SDU14</strain>
    </source>
</reference>
<evidence type="ECO:0000256" key="1">
    <source>
        <dbReference type="SAM" id="MobiDB-lite"/>
    </source>
</evidence>
<dbReference type="AlphaFoldDB" id="A0A9X3X4M9"/>
<proteinExistence type="predicted"/>
<gene>
    <name evidence="2" type="ORF">KEG57_18210</name>
</gene>
<evidence type="ECO:0000313" key="2">
    <source>
        <dbReference type="EMBL" id="MDC3982455.1"/>
    </source>
</evidence>
<feature type="compositionally biased region" description="Acidic residues" evidence="1">
    <location>
        <begin position="81"/>
        <end position="91"/>
    </location>
</feature>
<sequence length="103" mass="11383">MRLHAHALRGFLVGRRLGRARWVSGQITTLSWLARGTLGLLALLMILGNQLDQDMRAKGLMPVQIEPLPFVGAHPCISPSDVEEPPPEEEPPCSRKGKRPDAR</sequence>
<organism evidence="2 3">
    <name type="scientific">Polyangium jinanense</name>
    <dbReference type="NCBI Taxonomy" id="2829994"/>
    <lineage>
        <taxon>Bacteria</taxon>
        <taxon>Pseudomonadati</taxon>
        <taxon>Myxococcota</taxon>
        <taxon>Polyangia</taxon>
        <taxon>Polyangiales</taxon>
        <taxon>Polyangiaceae</taxon>
        <taxon>Polyangium</taxon>
    </lineage>
</organism>
<dbReference type="EMBL" id="JAGTJJ010000008">
    <property type="protein sequence ID" value="MDC3982455.1"/>
    <property type="molecule type" value="Genomic_DNA"/>
</dbReference>
<dbReference type="Proteomes" id="UP001151081">
    <property type="component" value="Unassembled WGS sequence"/>
</dbReference>
<keyword evidence="3" id="KW-1185">Reference proteome</keyword>